<reference evidence="2" key="1">
    <citation type="submission" date="2020-08" db="EMBL/GenBank/DDBJ databases">
        <title>Multicomponent nature underlies the extraordinary mechanical properties of spider dragline silk.</title>
        <authorList>
            <person name="Kono N."/>
            <person name="Nakamura H."/>
            <person name="Mori M."/>
            <person name="Yoshida Y."/>
            <person name="Ohtoshi R."/>
            <person name="Malay A.D."/>
            <person name="Moran D.A.P."/>
            <person name="Tomita M."/>
            <person name="Numata K."/>
            <person name="Arakawa K."/>
        </authorList>
    </citation>
    <scope>NUCLEOTIDE SEQUENCE</scope>
</reference>
<dbReference type="Proteomes" id="UP000887013">
    <property type="component" value="Unassembled WGS sequence"/>
</dbReference>
<evidence type="ECO:0000256" key="1">
    <source>
        <dbReference type="SAM" id="MobiDB-lite"/>
    </source>
</evidence>
<dbReference type="AlphaFoldDB" id="A0A8X6IFG0"/>
<organism evidence="2 3">
    <name type="scientific">Nephila pilipes</name>
    <name type="common">Giant wood spider</name>
    <name type="synonym">Nephila maculata</name>
    <dbReference type="NCBI Taxonomy" id="299642"/>
    <lineage>
        <taxon>Eukaryota</taxon>
        <taxon>Metazoa</taxon>
        <taxon>Ecdysozoa</taxon>
        <taxon>Arthropoda</taxon>
        <taxon>Chelicerata</taxon>
        <taxon>Arachnida</taxon>
        <taxon>Araneae</taxon>
        <taxon>Araneomorphae</taxon>
        <taxon>Entelegynae</taxon>
        <taxon>Araneoidea</taxon>
        <taxon>Nephilidae</taxon>
        <taxon>Nephila</taxon>
    </lineage>
</organism>
<accession>A0A8X6IFG0</accession>
<evidence type="ECO:0000313" key="3">
    <source>
        <dbReference type="Proteomes" id="UP000887013"/>
    </source>
</evidence>
<evidence type="ECO:0000313" key="2">
    <source>
        <dbReference type="EMBL" id="GFS43720.1"/>
    </source>
</evidence>
<keyword evidence="3" id="KW-1185">Reference proteome</keyword>
<name>A0A8X6IFG0_NEPPI</name>
<gene>
    <name evidence="2" type="ORF">NPIL_423081</name>
</gene>
<proteinExistence type="predicted"/>
<sequence>MAMEEEEYHNSMQAKLPAEEASIEAILTAMESAATSDGLLHIANCVEANLSTAIAQPHHSDESTQYIVDLQEIMEEVRSRYVLTREKEIEMESSRLKDRLNQWGIHPRTETQFTPVKGKKKTRKSADSQAAKKPRTDSYTNRFSSLAIEEGEDVNEDEMDAGETTPMPSPTKPVRHTPLPQFNTTCPRNPINHAPKPKQAAPKVNHWRRRAATSTPLQEAENPSPAILNSEDFPPLPSKPAPTRSKPKCQEIPIEDPFSVLKSEKCQTLFKELQEFVRIANNIPTKAGRMAALFKFIEEDN</sequence>
<comment type="caution">
    <text evidence="2">The sequence shown here is derived from an EMBL/GenBank/DDBJ whole genome shotgun (WGS) entry which is preliminary data.</text>
</comment>
<feature type="compositionally biased region" description="Acidic residues" evidence="1">
    <location>
        <begin position="149"/>
        <end position="161"/>
    </location>
</feature>
<feature type="region of interest" description="Disordered" evidence="1">
    <location>
        <begin position="100"/>
        <end position="249"/>
    </location>
</feature>
<dbReference type="EMBL" id="BMAW01044284">
    <property type="protein sequence ID" value="GFS43720.1"/>
    <property type="molecule type" value="Genomic_DNA"/>
</dbReference>
<protein>
    <submittedName>
        <fullName evidence="2">Uncharacterized protein</fullName>
    </submittedName>
</protein>